<dbReference type="PROSITE" id="PS50941">
    <property type="entry name" value="CHIT_BIND_I_2"/>
    <property type="match status" value="2"/>
</dbReference>
<accession>A0A1Y1UN57</accession>
<dbReference type="Proteomes" id="UP000193719">
    <property type="component" value="Unassembled WGS sequence"/>
</dbReference>
<dbReference type="AlphaFoldDB" id="A0A1Y1UN57"/>
<dbReference type="InterPro" id="IPR011330">
    <property type="entry name" value="Glyco_hydro/deAcase_b/a-brl"/>
</dbReference>
<keyword evidence="12" id="KW-1185">Reference proteome</keyword>
<evidence type="ECO:0000256" key="8">
    <source>
        <dbReference type="SAM" id="SignalP"/>
    </source>
</evidence>
<keyword evidence="7" id="KW-1015">Disulfide bond</keyword>
<organism evidence="11 12">
    <name type="scientific">Piromyces finnis</name>
    <dbReference type="NCBI Taxonomy" id="1754191"/>
    <lineage>
        <taxon>Eukaryota</taxon>
        <taxon>Fungi</taxon>
        <taxon>Fungi incertae sedis</taxon>
        <taxon>Chytridiomycota</taxon>
        <taxon>Chytridiomycota incertae sedis</taxon>
        <taxon>Neocallimastigomycetes</taxon>
        <taxon>Neocallimastigales</taxon>
        <taxon>Neocallimastigaceae</taxon>
        <taxon>Piromyces</taxon>
    </lineage>
</organism>
<protein>
    <submittedName>
        <fullName evidence="11">Glycoside hydrolase/deacetylase</fullName>
    </submittedName>
</protein>
<evidence type="ECO:0000256" key="2">
    <source>
        <dbReference type="ARBA" id="ARBA00022669"/>
    </source>
</evidence>
<dbReference type="OrthoDB" id="1193027at2759"/>
<dbReference type="InterPro" id="IPR001002">
    <property type="entry name" value="Chitin-bd_1"/>
</dbReference>
<evidence type="ECO:0000313" key="12">
    <source>
        <dbReference type="Proteomes" id="UP000193719"/>
    </source>
</evidence>
<gene>
    <name evidence="11" type="ORF">BCR36DRAFT_364899</name>
</gene>
<feature type="disulfide bond" evidence="7">
    <location>
        <begin position="84"/>
        <end position="96"/>
    </location>
</feature>
<keyword evidence="3" id="KW-0479">Metal-binding</keyword>
<feature type="domain" description="Chitin-binding type-1" evidence="9">
    <location>
        <begin position="74"/>
        <end position="116"/>
    </location>
</feature>
<dbReference type="SUPFAM" id="SSF88713">
    <property type="entry name" value="Glycoside hydrolase/deacetylase"/>
    <property type="match status" value="1"/>
</dbReference>
<dbReference type="STRING" id="1754191.A0A1Y1UN57"/>
<dbReference type="PANTHER" id="PTHR46471">
    <property type="entry name" value="CHITIN DEACETYLASE"/>
    <property type="match status" value="1"/>
</dbReference>
<dbReference type="SUPFAM" id="SSF57016">
    <property type="entry name" value="Plant lectins/antimicrobial peptides"/>
    <property type="match status" value="2"/>
</dbReference>
<dbReference type="GO" id="GO:0008061">
    <property type="term" value="F:chitin binding"/>
    <property type="evidence" value="ECO:0007669"/>
    <property type="project" value="UniProtKB-UniRule"/>
</dbReference>
<evidence type="ECO:0000259" key="9">
    <source>
        <dbReference type="PROSITE" id="PS50941"/>
    </source>
</evidence>
<feature type="signal peptide" evidence="8">
    <location>
        <begin position="1"/>
        <end position="21"/>
    </location>
</feature>
<dbReference type="InterPro" id="IPR036861">
    <property type="entry name" value="Endochitinase-like_sf"/>
</dbReference>
<evidence type="ECO:0000256" key="5">
    <source>
        <dbReference type="ARBA" id="ARBA00022801"/>
    </source>
</evidence>
<evidence type="ECO:0000259" key="10">
    <source>
        <dbReference type="PROSITE" id="PS51677"/>
    </source>
</evidence>
<feature type="chain" id="PRO_5013231500" evidence="8">
    <location>
        <begin position="22"/>
        <end position="347"/>
    </location>
</feature>
<dbReference type="PROSITE" id="PS00026">
    <property type="entry name" value="CHIT_BIND_I_1"/>
    <property type="match status" value="2"/>
</dbReference>
<dbReference type="CDD" id="cd00035">
    <property type="entry name" value="ChtBD1"/>
    <property type="match status" value="2"/>
</dbReference>
<evidence type="ECO:0000256" key="3">
    <source>
        <dbReference type="ARBA" id="ARBA00022723"/>
    </source>
</evidence>
<reference evidence="11 12" key="2">
    <citation type="submission" date="2016-08" db="EMBL/GenBank/DDBJ databases">
        <title>Pervasive Adenine N6-methylation of Active Genes in Fungi.</title>
        <authorList>
            <consortium name="DOE Joint Genome Institute"/>
            <person name="Mondo S.J."/>
            <person name="Dannebaum R.O."/>
            <person name="Kuo R.C."/>
            <person name="Labutti K."/>
            <person name="Haridas S."/>
            <person name="Kuo A."/>
            <person name="Salamov A."/>
            <person name="Ahrendt S.R."/>
            <person name="Lipzen A."/>
            <person name="Sullivan W."/>
            <person name="Andreopoulos W.B."/>
            <person name="Clum A."/>
            <person name="Lindquist E."/>
            <person name="Daum C."/>
            <person name="Ramamoorthy G.K."/>
            <person name="Gryganskyi A."/>
            <person name="Culley D."/>
            <person name="Magnuson J.K."/>
            <person name="James T.Y."/>
            <person name="O'Malley M.A."/>
            <person name="Stajich J.E."/>
            <person name="Spatafora J.W."/>
            <person name="Visel A."/>
            <person name="Grigoriev I.V."/>
        </authorList>
    </citation>
    <scope>NUCLEOTIDE SEQUENCE [LARGE SCALE GENOMIC DNA]</scope>
    <source>
        <strain evidence="12">finn</strain>
    </source>
</reference>
<dbReference type="GO" id="GO:0005975">
    <property type="term" value="P:carbohydrate metabolic process"/>
    <property type="evidence" value="ECO:0007669"/>
    <property type="project" value="InterPro"/>
</dbReference>
<evidence type="ECO:0000256" key="7">
    <source>
        <dbReference type="PROSITE-ProRule" id="PRU00261"/>
    </source>
</evidence>
<sequence>MKFINFTLTILALISSKSVLAEKNKRCGSDYGKCSEGYCCSKYGWCGKTSDYCSTGCQSKFGICDGIDNTISTDGRCGHGYGICPEGQCCSSYGWCGKGEKYCLSGCQSKFGICNESSTDNDQSVVKNFKFYNTCVKNNYWAITFEDGPTSFDNAILDLLKKKGVKATFFVIGNKESLSNKNKKIIKRIYDEGHIIGSHTSTHTDLTSLSEADIIKNVKDLEDAVEEIIKKRTAIIRTPWGSGFGSPIVIDVLKKLGYSAAVNWNIDSRDWDKTLPYEEIFNYNLTLLKKNLGKSAITLHHSCLYEDSDEKILQLIELIETEIDFMLKNGYEAVTMDKCLGVPAYKN</sequence>
<keyword evidence="2 7" id="KW-0147">Chitin-binding</keyword>
<proteinExistence type="predicted"/>
<keyword evidence="6" id="KW-0119">Carbohydrate metabolism</keyword>
<feature type="domain" description="NodB homology" evidence="10">
    <location>
        <begin position="139"/>
        <end position="334"/>
    </location>
</feature>
<evidence type="ECO:0000256" key="1">
    <source>
        <dbReference type="ARBA" id="ARBA00001941"/>
    </source>
</evidence>
<dbReference type="EMBL" id="MCFH01000110">
    <property type="protein sequence ID" value="ORX39490.1"/>
    <property type="molecule type" value="Genomic_DNA"/>
</dbReference>
<name>A0A1Y1UN57_9FUNG</name>
<comment type="cofactor">
    <cofactor evidence="1">
        <name>Co(2+)</name>
        <dbReference type="ChEBI" id="CHEBI:48828"/>
    </cofactor>
</comment>
<feature type="domain" description="Chitin-binding type-1" evidence="9">
    <location>
        <begin position="24"/>
        <end position="66"/>
    </location>
</feature>
<keyword evidence="5 11" id="KW-0378">Hydrolase</keyword>
<evidence type="ECO:0000313" key="11">
    <source>
        <dbReference type="EMBL" id="ORX39490.1"/>
    </source>
</evidence>
<dbReference type="PANTHER" id="PTHR46471:SF2">
    <property type="entry name" value="CHITIN DEACETYLASE-RELATED"/>
    <property type="match status" value="1"/>
</dbReference>
<comment type="caution">
    <text evidence="11">The sequence shown here is derived from an EMBL/GenBank/DDBJ whole genome shotgun (WGS) entry which is preliminary data.</text>
</comment>
<comment type="caution">
    <text evidence="7">Lacks conserved residue(s) required for the propagation of feature annotation.</text>
</comment>
<dbReference type="InterPro" id="IPR002509">
    <property type="entry name" value="NODB_dom"/>
</dbReference>
<dbReference type="Gene3D" id="3.20.20.370">
    <property type="entry name" value="Glycoside hydrolase/deacetylase"/>
    <property type="match status" value="1"/>
</dbReference>
<dbReference type="GO" id="GO:0046872">
    <property type="term" value="F:metal ion binding"/>
    <property type="evidence" value="ECO:0007669"/>
    <property type="project" value="UniProtKB-KW"/>
</dbReference>
<dbReference type="SMART" id="SM00270">
    <property type="entry name" value="ChtBD1"/>
    <property type="match status" value="2"/>
</dbReference>
<dbReference type="Gene3D" id="3.30.60.10">
    <property type="entry name" value="Endochitinase-like"/>
    <property type="match status" value="2"/>
</dbReference>
<feature type="disulfide bond" evidence="7">
    <location>
        <begin position="34"/>
        <end position="46"/>
    </location>
</feature>
<evidence type="ECO:0000256" key="4">
    <source>
        <dbReference type="ARBA" id="ARBA00022729"/>
    </source>
</evidence>
<dbReference type="InterPro" id="IPR018371">
    <property type="entry name" value="Chitin-binding_1_CS"/>
</dbReference>
<evidence type="ECO:0000256" key="6">
    <source>
        <dbReference type="ARBA" id="ARBA00023277"/>
    </source>
</evidence>
<feature type="disulfide bond" evidence="7">
    <location>
        <begin position="89"/>
        <end position="103"/>
    </location>
</feature>
<feature type="disulfide bond" evidence="7">
    <location>
        <begin position="39"/>
        <end position="53"/>
    </location>
</feature>
<dbReference type="PROSITE" id="PS51677">
    <property type="entry name" value="NODB"/>
    <property type="match status" value="1"/>
</dbReference>
<dbReference type="GO" id="GO:0016810">
    <property type="term" value="F:hydrolase activity, acting on carbon-nitrogen (but not peptide) bonds"/>
    <property type="evidence" value="ECO:0007669"/>
    <property type="project" value="InterPro"/>
</dbReference>
<reference evidence="11 12" key="1">
    <citation type="submission" date="2016-08" db="EMBL/GenBank/DDBJ databases">
        <title>Genomes of anaerobic fungi encode conserved fungal cellulosomes for biomass hydrolysis.</title>
        <authorList>
            <consortium name="DOE Joint Genome Institute"/>
            <person name="Haitjema C.H."/>
            <person name="Gilmore S.P."/>
            <person name="Henske J.K."/>
            <person name="Solomon K.V."/>
            <person name="De Groot R."/>
            <person name="Kuo A."/>
            <person name="Mondo S.J."/>
            <person name="Salamov A.A."/>
            <person name="Labutti K."/>
            <person name="Zhao Z."/>
            <person name="Chiniquy J."/>
            <person name="Barry K."/>
            <person name="Brewer H.M."/>
            <person name="Purvine S.O."/>
            <person name="Wright A.T."/>
            <person name="Boxma B."/>
            <person name="Van Alen T."/>
            <person name="Hackstein J.H."/>
            <person name="Baker S.E."/>
            <person name="Grigoriev I.V."/>
            <person name="O'Malley M.A."/>
        </authorList>
    </citation>
    <scope>NUCLEOTIDE SEQUENCE [LARGE SCALE GENOMIC DNA]</scope>
    <source>
        <strain evidence="12">finn</strain>
    </source>
</reference>
<dbReference type="Pfam" id="PF01522">
    <property type="entry name" value="Polysacc_deac_1"/>
    <property type="match status" value="1"/>
</dbReference>
<dbReference type="Pfam" id="PF00187">
    <property type="entry name" value="Chitin_bind_1"/>
    <property type="match status" value="2"/>
</dbReference>
<keyword evidence="4 8" id="KW-0732">Signal</keyword>